<feature type="domain" description="RING-type" evidence="6">
    <location>
        <begin position="153"/>
        <end position="191"/>
    </location>
</feature>
<dbReference type="PANTHER" id="PTHR47094:SF1">
    <property type="entry name" value="RING-TYPE E3 UBIQUITIN TRANSFERASE"/>
    <property type="match status" value="1"/>
</dbReference>
<feature type="compositionally biased region" description="Basic residues" evidence="5">
    <location>
        <begin position="12"/>
        <end position="21"/>
    </location>
</feature>
<dbReference type="GO" id="GO:0140082">
    <property type="term" value="F:SUMO-ubiquitin ligase activity"/>
    <property type="evidence" value="ECO:0007669"/>
    <property type="project" value="TreeGrafter"/>
</dbReference>
<dbReference type="InterPro" id="IPR017907">
    <property type="entry name" value="Znf_RING_CS"/>
</dbReference>
<keyword evidence="2 4" id="KW-0863">Zinc-finger</keyword>
<dbReference type="SUPFAM" id="SSF57850">
    <property type="entry name" value="RING/U-box"/>
    <property type="match status" value="1"/>
</dbReference>
<evidence type="ECO:0000259" key="6">
    <source>
        <dbReference type="PROSITE" id="PS50089"/>
    </source>
</evidence>
<dbReference type="Proteomes" id="UP001154282">
    <property type="component" value="Unassembled WGS sequence"/>
</dbReference>
<name>A0AAV0RU25_9ROSI</name>
<evidence type="ECO:0000256" key="3">
    <source>
        <dbReference type="ARBA" id="ARBA00022833"/>
    </source>
</evidence>
<keyword evidence="1" id="KW-0479">Metal-binding</keyword>
<evidence type="ECO:0000313" key="8">
    <source>
        <dbReference type="Proteomes" id="UP001154282"/>
    </source>
</evidence>
<gene>
    <name evidence="7" type="ORF">LITE_LOCUS49944</name>
</gene>
<organism evidence="7 8">
    <name type="scientific">Linum tenue</name>
    <dbReference type="NCBI Taxonomy" id="586396"/>
    <lineage>
        <taxon>Eukaryota</taxon>
        <taxon>Viridiplantae</taxon>
        <taxon>Streptophyta</taxon>
        <taxon>Embryophyta</taxon>
        <taxon>Tracheophyta</taxon>
        <taxon>Spermatophyta</taxon>
        <taxon>Magnoliopsida</taxon>
        <taxon>eudicotyledons</taxon>
        <taxon>Gunneridae</taxon>
        <taxon>Pentapetalae</taxon>
        <taxon>rosids</taxon>
        <taxon>fabids</taxon>
        <taxon>Malpighiales</taxon>
        <taxon>Linaceae</taxon>
        <taxon>Linum</taxon>
    </lineage>
</organism>
<dbReference type="InterPro" id="IPR001841">
    <property type="entry name" value="Znf_RING"/>
</dbReference>
<accession>A0AAV0RU25</accession>
<dbReference type="GO" id="GO:0008270">
    <property type="term" value="F:zinc ion binding"/>
    <property type="evidence" value="ECO:0007669"/>
    <property type="project" value="UniProtKB-KW"/>
</dbReference>
<evidence type="ECO:0000256" key="5">
    <source>
        <dbReference type="SAM" id="MobiDB-lite"/>
    </source>
</evidence>
<proteinExistence type="predicted"/>
<keyword evidence="8" id="KW-1185">Reference proteome</keyword>
<protein>
    <recommendedName>
        <fullName evidence="6">RING-type domain-containing protein</fullName>
    </recommendedName>
</protein>
<dbReference type="PROSITE" id="PS00518">
    <property type="entry name" value="ZF_RING_1"/>
    <property type="match status" value="1"/>
</dbReference>
<keyword evidence="3" id="KW-0862">Zinc</keyword>
<evidence type="ECO:0000313" key="7">
    <source>
        <dbReference type="EMBL" id="CAI0561115.1"/>
    </source>
</evidence>
<dbReference type="GO" id="GO:0061630">
    <property type="term" value="F:ubiquitin protein ligase activity"/>
    <property type="evidence" value="ECO:0007669"/>
    <property type="project" value="InterPro"/>
</dbReference>
<dbReference type="SMART" id="SM00184">
    <property type="entry name" value="RING"/>
    <property type="match status" value="1"/>
</dbReference>
<dbReference type="EMBL" id="CAMGYJ010000011">
    <property type="protein sequence ID" value="CAI0561115.1"/>
    <property type="molecule type" value="Genomic_DNA"/>
</dbReference>
<evidence type="ECO:0000256" key="4">
    <source>
        <dbReference type="PROSITE-ProRule" id="PRU00175"/>
    </source>
</evidence>
<dbReference type="AlphaFoldDB" id="A0AAV0RU25"/>
<dbReference type="GO" id="GO:0033768">
    <property type="term" value="C:SUMO-targeted ubiquitin ligase complex"/>
    <property type="evidence" value="ECO:0007669"/>
    <property type="project" value="TreeGrafter"/>
</dbReference>
<evidence type="ECO:0000256" key="2">
    <source>
        <dbReference type="ARBA" id="ARBA00022771"/>
    </source>
</evidence>
<evidence type="ECO:0000256" key="1">
    <source>
        <dbReference type="ARBA" id="ARBA00022723"/>
    </source>
</evidence>
<dbReference type="GO" id="GO:0032183">
    <property type="term" value="F:SUMO binding"/>
    <property type="evidence" value="ECO:0007669"/>
    <property type="project" value="TreeGrafter"/>
</dbReference>
<dbReference type="GO" id="GO:0006511">
    <property type="term" value="P:ubiquitin-dependent protein catabolic process"/>
    <property type="evidence" value="ECO:0007669"/>
    <property type="project" value="TreeGrafter"/>
</dbReference>
<dbReference type="Pfam" id="PF13639">
    <property type="entry name" value="zf-RING_2"/>
    <property type="match status" value="1"/>
</dbReference>
<reference evidence="7" key="1">
    <citation type="submission" date="2022-08" db="EMBL/GenBank/DDBJ databases">
        <authorList>
            <person name="Gutierrez-Valencia J."/>
        </authorList>
    </citation>
    <scope>NUCLEOTIDE SEQUENCE</scope>
</reference>
<dbReference type="InterPro" id="IPR049627">
    <property type="entry name" value="SLX8"/>
</dbReference>
<feature type="region of interest" description="Disordered" evidence="5">
    <location>
        <begin position="1"/>
        <end position="29"/>
    </location>
</feature>
<comment type="caution">
    <text evidence="7">The sequence shown here is derived from an EMBL/GenBank/DDBJ whole genome shotgun (WGS) entry which is preliminary data.</text>
</comment>
<sequence>MSTQAQGPRGIHSLRHGKRKHVPDLNVVPCENREQVGTSDQTATNQVQEGQQVPSVAPTIDVEALDDDVIESSPGAFAEAKNNARRTRARTVFDVESGQPTTVTPCKRDKRRRVPIINCDLINLESSGCSTVKDKVEPPAVPAPPPPEPIFNCPICMAPFVEETSTKCGHIFCKKCIKAAIARQPKCPTCRKKITAKDLIRVFLPSTG</sequence>
<dbReference type="PROSITE" id="PS50089">
    <property type="entry name" value="ZF_RING_2"/>
    <property type="match status" value="1"/>
</dbReference>
<dbReference type="Gene3D" id="3.30.40.10">
    <property type="entry name" value="Zinc/RING finger domain, C3HC4 (zinc finger)"/>
    <property type="match status" value="1"/>
</dbReference>
<dbReference type="PANTHER" id="PTHR47094">
    <property type="entry name" value="ELFLESS, ISOFORM B"/>
    <property type="match status" value="1"/>
</dbReference>
<dbReference type="InterPro" id="IPR013083">
    <property type="entry name" value="Znf_RING/FYVE/PHD"/>
</dbReference>